<reference evidence="3 5" key="3">
    <citation type="submission" date="2023-03" db="EMBL/GenBank/DDBJ databases">
        <title>Agriculturally important microbes genome sequencing.</title>
        <authorList>
            <person name="Dunlap C."/>
        </authorList>
    </citation>
    <scope>NUCLEOTIDE SEQUENCE [LARGE SCALE GENOMIC DNA]</scope>
    <source>
        <strain evidence="3 5">CBP-3203</strain>
    </source>
</reference>
<evidence type="ECO:0000313" key="5">
    <source>
        <dbReference type="Proteomes" id="UP001341297"/>
    </source>
</evidence>
<accession>A0A0T6BT60</accession>
<dbReference type="AlphaFoldDB" id="A0A0T6BT60"/>
<name>A0A0T6BT60_9BACI</name>
<dbReference type="RefSeq" id="WP_048355002.1">
    <property type="nucleotide sequence ID" value="NZ_JARRTL010000037.1"/>
</dbReference>
<protein>
    <submittedName>
        <fullName evidence="2">Uncharacterized protein</fullName>
    </submittedName>
</protein>
<evidence type="ECO:0000256" key="1">
    <source>
        <dbReference type="SAM" id="Phobius"/>
    </source>
</evidence>
<keyword evidence="1" id="KW-1133">Transmembrane helix</keyword>
<keyword evidence="5" id="KW-1185">Reference proteome</keyword>
<evidence type="ECO:0000313" key="3">
    <source>
        <dbReference type="EMBL" id="MEC0487816.1"/>
    </source>
</evidence>
<sequence>MTLLQSSLLHTIKAQRDNMMTIDELAEKYALHPEHVKSLVERMDVLAIKGNVVYAPKQSFLLPILGVAGLFSAIVILPQLIGG</sequence>
<keyword evidence="1" id="KW-0472">Membrane</keyword>
<dbReference type="STRING" id="1664069.BGLY_3345"/>
<comment type="caution">
    <text evidence="2">The sequence shown here is derived from an EMBL/GenBank/DDBJ whole genome shotgun (WGS) entry which is preliminary data.</text>
</comment>
<evidence type="ECO:0000313" key="2">
    <source>
        <dbReference type="EMBL" id="KRT94827.1"/>
    </source>
</evidence>
<reference evidence="2 4" key="1">
    <citation type="journal article" date="2015" name="Int. J. Syst. Evol. Microbiol.">
        <title>Bacillus glycinifermentans sp. nov., isolated from fermented soybean paste.</title>
        <authorList>
            <person name="Kim S.J."/>
            <person name="Dunlap C.A."/>
            <person name="Kwon S.W."/>
            <person name="Rooney A.P."/>
        </authorList>
    </citation>
    <scope>NUCLEOTIDE SEQUENCE [LARGE SCALE GENOMIC DNA]</scope>
    <source>
        <strain evidence="2 4">GO-13</strain>
    </source>
</reference>
<evidence type="ECO:0000313" key="4">
    <source>
        <dbReference type="Proteomes" id="UP000036168"/>
    </source>
</evidence>
<keyword evidence="1" id="KW-0812">Transmembrane</keyword>
<gene>
    <name evidence="2" type="ORF">AB447_214345</name>
    <name evidence="3" type="ORF">P8828_24020</name>
</gene>
<dbReference type="EMBL" id="LECW02000005">
    <property type="protein sequence ID" value="KRT94827.1"/>
    <property type="molecule type" value="Genomic_DNA"/>
</dbReference>
<dbReference type="Proteomes" id="UP000036168">
    <property type="component" value="Unassembled WGS sequence"/>
</dbReference>
<dbReference type="EMBL" id="JARRTL010000037">
    <property type="protein sequence ID" value="MEC0487816.1"/>
    <property type="molecule type" value="Genomic_DNA"/>
</dbReference>
<dbReference type="Proteomes" id="UP001341297">
    <property type="component" value="Unassembled WGS sequence"/>
</dbReference>
<reference evidence="2" key="2">
    <citation type="submission" date="2015-10" db="EMBL/GenBank/DDBJ databases">
        <authorList>
            <person name="Gilbert D.G."/>
        </authorList>
    </citation>
    <scope>NUCLEOTIDE SEQUENCE</scope>
    <source>
        <strain evidence="2">GO-13</strain>
    </source>
</reference>
<proteinExistence type="predicted"/>
<organism evidence="2 4">
    <name type="scientific">Bacillus glycinifermentans</name>
    <dbReference type="NCBI Taxonomy" id="1664069"/>
    <lineage>
        <taxon>Bacteria</taxon>
        <taxon>Bacillati</taxon>
        <taxon>Bacillota</taxon>
        <taxon>Bacilli</taxon>
        <taxon>Bacillales</taxon>
        <taxon>Bacillaceae</taxon>
        <taxon>Bacillus</taxon>
    </lineage>
</organism>
<feature type="transmembrane region" description="Helical" evidence="1">
    <location>
        <begin position="60"/>
        <end position="81"/>
    </location>
</feature>